<name>A0AAV7HT97_DENCH</name>
<feature type="region of interest" description="Disordered" evidence="1">
    <location>
        <begin position="1"/>
        <end position="70"/>
    </location>
</feature>
<comment type="caution">
    <text evidence="2">The sequence shown here is derived from an EMBL/GenBank/DDBJ whole genome shotgun (WGS) entry which is preliminary data.</text>
</comment>
<feature type="region of interest" description="Disordered" evidence="1">
    <location>
        <begin position="122"/>
        <end position="146"/>
    </location>
</feature>
<protein>
    <submittedName>
        <fullName evidence="2">Uncharacterized protein</fullName>
    </submittedName>
</protein>
<accession>A0AAV7HT97</accession>
<organism evidence="2 3">
    <name type="scientific">Dendrobium chrysotoxum</name>
    <name type="common">Orchid</name>
    <dbReference type="NCBI Taxonomy" id="161865"/>
    <lineage>
        <taxon>Eukaryota</taxon>
        <taxon>Viridiplantae</taxon>
        <taxon>Streptophyta</taxon>
        <taxon>Embryophyta</taxon>
        <taxon>Tracheophyta</taxon>
        <taxon>Spermatophyta</taxon>
        <taxon>Magnoliopsida</taxon>
        <taxon>Liliopsida</taxon>
        <taxon>Asparagales</taxon>
        <taxon>Orchidaceae</taxon>
        <taxon>Epidendroideae</taxon>
        <taxon>Malaxideae</taxon>
        <taxon>Dendrobiinae</taxon>
        <taxon>Dendrobium</taxon>
    </lineage>
</organism>
<gene>
    <name evidence="2" type="ORF">IEQ34_000545</name>
</gene>
<proteinExistence type="predicted"/>
<evidence type="ECO:0000313" key="2">
    <source>
        <dbReference type="EMBL" id="KAH0470822.1"/>
    </source>
</evidence>
<feature type="compositionally biased region" description="Basic and acidic residues" evidence="1">
    <location>
        <begin position="133"/>
        <end position="146"/>
    </location>
</feature>
<dbReference type="AlphaFoldDB" id="A0AAV7HT97"/>
<sequence length="162" mass="17045">MPAAPAARPLVRKPGAQEKRKDGSEIGNEGVEPSVERRERTSTPSSPGLLMRAKGFSGKTPQGAEGGVARGRVVSGGDVVGVAVNPEVAAAEVDDEVEGNGRSALVEAREVLKRLGVFGERGDEGLRASGRGKGGEEDDGKKEDDARCHFWPFGRREKGVEI</sequence>
<feature type="compositionally biased region" description="Basic and acidic residues" evidence="1">
    <location>
        <begin position="15"/>
        <end position="24"/>
    </location>
</feature>
<reference evidence="2 3" key="1">
    <citation type="journal article" date="2021" name="Hortic Res">
        <title>Chromosome-scale assembly of the Dendrobium chrysotoxum genome enhances the understanding of orchid evolution.</title>
        <authorList>
            <person name="Zhang Y."/>
            <person name="Zhang G.Q."/>
            <person name="Zhang D."/>
            <person name="Liu X.D."/>
            <person name="Xu X.Y."/>
            <person name="Sun W.H."/>
            <person name="Yu X."/>
            <person name="Zhu X."/>
            <person name="Wang Z.W."/>
            <person name="Zhao X."/>
            <person name="Zhong W.Y."/>
            <person name="Chen H."/>
            <person name="Yin W.L."/>
            <person name="Huang T."/>
            <person name="Niu S.C."/>
            <person name="Liu Z.J."/>
        </authorList>
    </citation>
    <scope>NUCLEOTIDE SEQUENCE [LARGE SCALE GENOMIC DNA]</scope>
    <source>
        <strain evidence="2">Lindl</strain>
    </source>
</reference>
<dbReference type="Proteomes" id="UP000775213">
    <property type="component" value="Unassembled WGS sequence"/>
</dbReference>
<evidence type="ECO:0000256" key="1">
    <source>
        <dbReference type="SAM" id="MobiDB-lite"/>
    </source>
</evidence>
<evidence type="ECO:0000313" key="3">
    <source>
        <dbReference type="Proteomes" id="UP000775213"/>
    </source>
</evidence>
<dbReference type="EMBL" id="JAGFBR010000001">
    <property type="protein sequence ID" value="KAH0470822.1"/>
    <property type="molecule type" value="Genomic_DNA"/>
</dbReference>
<keyword evidence="3" id="KW-1185">Reference proteome</keyword>